<evidence type="ECO:0000259" key="4">
    <source>
        <dbReference type="PROSITE" id="PS01124"/>
    </source>
</evidence>
<accession>A0A9E2NZ43</accession>
<dbReference type="Proteomes" id="UP000823914">
    <property type="component" value="Unassembled WGS sequence"/>
</dbReference>
<dbReference type="SMART" id="SM00871">
    <property type="entry name" value="AraC_E_bind"/>
    <property type="match status" value="1"/>
</dbReference>
<dbReference type="InterPro" id="IPR010499">
    <property type="entry name" value="AraC_E-bd"/>
</dbReference>
<dbReference type="InterPro" id="IPR029442">
    <property type="entry name" value="GyrI-like"/>
</dbReference>
<dbReference type="InterPro" id="IPR020449">
    <property type="entry name" value="Tscrpt_reg_AraC-type_HTH"/>
</dbReference>
<dbReference type="PROSITE" id="PS01124">
    <property type="entry name" value="HTH_ARAC_FAMILY_2"/>
    <property type="match status" value="1"/>
</dbReference>
<dbReference type="SUPFAM" id="SSF46689">
    <property type="entry name" value="Homeodomain-like"/>
    <property type="match status" value="2"/>
</dbReference>
<evidence type="ECO:0000256" key="1">
    <source>
        <dbReference type="ARBA" id="ARBA00023015"/>
    </source>
</evidence>
<name>A0A9E2NZ43_9SPIR</name>
<keyword evidence="1" id="KW-0805">Transcription regulation</keyword>
<keyword evidence="3" id="KW-0804">Transcription</keyword>
<gene>
    <name evidence="5" type="ORF">IAA16_06675</name>
</gene>
<reference evidence="5" key="2">
    <citation type="submission" date="2021-04" db="EMBL/GenBank/DDBJ databases">
        <authorList>
            <person name="Gilroy R."/>
        </authorList>
    </citation>
    <scope>NUCLEOTIDE SEQUENCE</scope>
    <source>
        <strain evidence="5">Gambia15-2214</strain>
    </source>
</reference>
<dbReference type="InterPro" id="IPR011256">
    <property type="entry name" value="Reg_factor_effector_dom_sf"/>
</dbReference>
<dbReference type="PRINTS" id="PR00032">
    <property type="entry name" value="HTHARAC"/>
</dbReference>
<organism evidence="5 6">
    <name type="scientific">Candidatus Treponema excrementipullorum</name>
    <dbReference type="NCBI Taxonomy" id="2838768"/>
    <lineage>
        <taxon>Bacteria</taxon>
        <taxon>Pseudomonadati</taxon>
        <taxon>Spirochaetota</taxon>
        <taxon>Spirochaetia</taxon>
        <taxon>Spirochaetales</taxon>
        <taxon>Treponemataceae</taxon>
        <taxon>Treponema</taxon>
    </lineage>
</organism>
<dbReference type="AlphaFoldDB" id="A0A9E2NZ43"/>
<proteinExistence type="predicted"/>
<dbReference type="PANTHER" id="PTHR47504">
    <property type="entry name" value="RIGHT ORIGIN-BINDING PROTEIN"/>
    <property type="match status" value="1"/>
</dbReference>
<evidence type="ECO:0000256" key="2">
    <source>
        <dbReference type="ARBA" id="ARBA00023125"/>
    </source>
</evidence>
<dbReference type="Gene3D" id="3.20.80.10">
    <property type="entry name" value="Regulatory factor, effector binding domain"/>
    <property type="match status" value="1"/>
</dbReference>
<evidence type="ECO:0000313" key="6">
    <source>
        <dbReference type="Proteomes" id="UP000823914"/>
    </source>
</evidence>
<feature type="domain" description="HTH araC/xylS-type" evidence="4">
    <location>
        <begin position="6"/>
        <end position="103"/>
    </location>
</feature>
<evidence type="ECO:0000313" key="5">
    <source>
        <dbReference type="EMBL" id="MBU3850232.1"/>
    </source>
</evidence>
<dbReference type="PANTHER" id="PTHR47504:SF5">
    <property type="entry name" value="RIGHT ORIGIN-BINDING PROTEIN"/>
    <property type="match status" value="1"/>
</dbReference>
<dbReference type="InterPro" id="IPR018060">
    <property type="entry name" value="HTH_AraC"/>
</dbReference>
<dbReference type="EMBL" id="JAHLFV010000159">
    <property type="protein sequence ID" value="MBU3850232.1"/>
    <property type="molecule type" value="Genomic_DNA"/>
</dbReference>
<dbReference type="InterPro" id="IPR050959">
    <property type="entry name" value="MarA-like"/>
</dbReference>
<dbReference type="Pfam" id="PF12833">
    <property type="entry name" value="HTH_18"/>
    <property type="match status" value="1"/>
</dbReference>
<dbReference type="GO" id="GO:0003700">
    <property type="term" value="F:DNA-binding transcription factor activity"/>
    <property type="evidence" value="ECO:0007669"/>
    <property type="project" value="InterPro"/>
</dbReference>
<protein>
    <submittedName>
        <fullName evidence="5">AraC family transcriptional regulator</fullName>
    </submittedName>
</protein>
<sequence length="292" mass="33830">MLKKLNDAMDYIEQHLQEDFLIKDVSEHVNVSDYYLRKLFWALTNMTLSDYIKHRRLSEANKELLQHVSVTDVAYKYGYQSIDGFTRAFKKWSGILPSQVADLRQGKNFQKFKFVITVKGGVTMDYKIVEKPAFNIAGVSKRVPLQFQGVNTEIVKLAQSITDEQQKEMHRIQNVEPYHVVNVSYESDTNFLEESGELTHIIGVLTTHEDIGCQLACLHIKPYTWAVFPNQGIFPFTLQDTMARIYSEWFPSSDYELAESFSFSFTLMDESKENYAYSEIWIPVIKKNGAQI</sequence>
<dbReference type="SUPFAM" id="SSF55136">
    <property type="entry name" value="Probable bacterial effector-binding domain"/>
    <property type="match status" value="1"/>
</dbReference>
<dbReference type="Pfam" id="PF06445">
    <property type="entry name" value="GyrI-like"/>
    <property type="match status" value="1"/>
</dbReference>
<dbReference type="InterPro" id="IPR009057">
    <property type="entry name" value="Homeodomain-like_sf"/>
</dbReference>
<keyword evidence="2" id="KW-0238">DNA-binding</keyword>
<reference evidence="5" key="1">
    <citation type="journal article" date="2021" name="PeerJ">
        <title>Extensive microbial diversity within the chicken gut microbiome revealed by metagenomics and culture.</title>
        <authorList>
            <person name="Gilroy R."/>
            <person name="Ravi A."/>
            <person name="Getino M."/>
            <person name="Pursley I."/>
            <person name="Horton D.L."/>
            <person name="Alikhan N.F."/>
            <person name="Baker D."/>
            <person name="Gharbi K."/>
            <person name="Hall N."/>
            <person name="Watson M."/>
            <person name="Adriaenssens E.M."/>
            <person name="Foster-Nyarko E."/>
            <person name="Jarju S."/>
            <person name="Secka A."/>
            <person name="Antonio M."/>
            <person name="Oren A."/>
            <person name="Chaudhuri R.R."/>
            <person name="La Ragione R."/>
            <person name="Hildebrand F."/>
            <person name="Pallen M.J."/>
        </authorList>
    </citation>
    <scope>NUCLEOTIDE SEQUENCE</scope>
    <source>
        <strain evidence="5">Gambia15-2214</strain>
    </source>
</reference>
<dbReference type="GO" id="GO:0043565">
    <property type="term" value="F:sequence-specific DNA binding"/>
    <property type="evidence" value="ECO:0007669"/>
    <property type="project" value="InterPro"/>
</dbReference>
<dbReference type="Gene3D" id="1.10.10.60">
    <property type="entry name" value="Homeodomain-like"/>
    <property type="match status" value="2"/>
</dbReference>
<evidence type="ECO:0000256" key="3">
    <source>
        <dbReference type="ARBA" id="ARBA00023163"/>
    </source>
</evidence>
<dbReference type="SMART" id="SM00342">
    <property type="entry name" value="HTH_ARAC"/>
    <property type="match status" value="1"/>
</dbReference>
<comment type="caution">
    <text evidence="5">The sequence shown here is derived from an EMBL/GenBank/DDBJ whole genome shotgun (WGS) entry which is preliminary data.</text>
</comment>